<evidence type="ECO:0000313" key="3">
    <source>
        <dbReference type="Proteomes" id="UP000218899"/>
    </source>
</evidence>
<dbReference type="Gene3D" id="1.10.472.20">
    <property type="entry name" value="Nitrile hydratase, beta subunit"/>
    <property type="match status" value="1"/>
</dbReference>
<dbReference type="SUPFAM" id="SSF50090">
    <property type="entry name" value="Electron transport accessory proteins"/>
    <property type="match status" value="1"/>
</dbReference>
<evidence type="ECO:0000313" key="2">
    <source>
        <dbReference type="EMBL" id="BAU49240.1"/>
    </source>
</evidence>
<accession>A0A1B4V6V1</accession>
<protein>
    <submittedName>
        <fullName evidence="2">ScnB</fullName>
    </submittedName>
</protein>
<keyword evidence="3" id="KW-1185">Reference proteome</keyword>
<dbReference type="InterPro" id="IPR042262">
    <property type="entry name" value="CN_hydtase_beta_C"/>
</dbReference>
<proteinExistence type="predicted"/>
<gene>
    <name evidence="2" type="ORF">SVA_2692</name>
</gene>
<feature type="domain" description="Nitrile hydratase beta subunit-like N-terminal" evidence="1">
    <location>
        <begin position="28"/>
        <end position="126"/>
    </location>
</feature>
<evidence type="ECO:0000259" key="1">
    <source>
        <dbReference type="Pfam" id="PF21006"/>
    </source>
</evidence>
<dbReference type="AlphaFoldDB" id="A0A1B4V6V1"/>
<sequence length="130" mass="14748">MSSRNVPRPPQPAPTSAAFEHARFKESMRVVHDLGGQEGGAIPLEESKPKSWELNTYAICECLSWRGVWTNVEKLRRGADLGDKYLAVPYSARWLLAAARALVDRDHITLTELTDKIEEVRRRHAQKSPR</sequence>
<dbReference type="Pfam" id="PF21006">
    <property type="entry name" value="NHase_beta_N"/>
    <property type="match status" value="1"/>
</dbReference>
<name>A0A1B4V6V1_9GAMM</name>
<dbReference type="RefSeq" id="WP_096461673.1">
    <property type="nucleotide sequence ID" value="NZ_AP014936.1"/>
</dbReference>
<dbReference type="Proteomes" id="UP000218899">
    <property type="component" value="Chromosome"/>
</dbReference>
<dbReference type="OrthoDB" id="7856991at2"/>
<dbReference type="KEGG" id="sva:SVA_2692"/>
<dbReference type="InterPro" id="IPR008990">
    <property type="entry name" value="Elect_transpt_acc-like_dom_sf"/>
</dbReference>
<dbReference type="InterPro" id="IPR049054">
    <property type="entry name" value="CN_hydtase_beta-like_N"/>
</dbReference>
<reference evidence="2 3" key="1">
    <citation type="submission" date="2015-08" db="EMBL/GenBank/DDBJ databases">
        <title>Complete genome sequence of Sulfurifustis variabilis.</title>
        <authorList>
            <person name="Miura A."/>
            <person name="Kojima H."/>
            <person name="Fukui M."/>
        </authorList>
    </citation>
    <scope>NUCLEOTIDE SEQUENCE [LARGE SCALE GENOMIC DNA]</scope>
    <source>
        <strain evidence="3">skN76</strain>
    </source>
</reference>
<organism evidence="2 3">
    <name type="scientific">Sulfurifustis variabilis</name>
    <dbReference type="NCBI Taxonomy" id="1675686"/>
    <lineage>
        <taxon>Bacteria</taxon>
        <taxon>Pseudomonadati</taxon>
        <taxon>Pseudomonadota</taxon>
        <taxon>Gammaproteobacteria</taxon>
        <taxon>Acidiferrobacterales</taxon>
        <taxon>Acidiferrobacteraceae</taxon>
        <taxon>Sulfurifustis</taxon>
    </lineage>
</organism>
<dbReference type="EMBL" id="AP014936">
    <property type="protein sequence ID" value="BAU49240.1"/>
    <property type="molecule type" value="Genomic_DNA"/>
</dbReference>